<dbReference type="SUPFAM" id="SSF55486">
    <property type="entry name" value="Metalloproteases ('zincins'), catalytic domain"/>
    <property type="match status" value="1"/>
</dbReference>
<dbReference type="PROSITE" id="PS51642">
    <property type="entry name" value="HEMOPEXIN_2"/>
    <property type="match status" value="2"/>
</dbReference>
<feature type="repeat" description="Hemopexin" evidence="12">
    <location>
        <begin position="324"/>
        <end position="370"/>
    </location>
</feature>
<dbReference type="SUPFAM" id="SSF47090">
    <property type="entry name" value="PGBD-like"/>
    <property type="match status" value="1"/>
</dbReference>
<keyword evidence="5" id="KW-0479">Metal-binding</keyword>
<dbReference type="SMART" id="SM00235">
    <property type="entry name" value="ZnMc"/>
    <property type="match status" value="1"/>
</dbReference>
<dbReference type="PANTHER" id="PTHR10201:SF267">
    <property type="entry name" value="MACROPHAGE METALLOELASTASE"/>
    <property type="match status" value="1"/>
</dbReference>
<sequence>MKFLLLTLVLQASAPGVISRINPKENNVVFAERYLKHFYGFNMRGISETKEKVNEKFLENKIQEMQQFLGLTVTGQLDKPTLAMMHRPRCAVPDVNTTPGRPIWEKNLITYRIRDYTTDMEREDVDVAIEKAFQVWSDVTPLKFVMINAGEADIMISFTAADYGSIYRFDGKDGLIAHAFKPGPGIGGDLYFDEAERWTMNHEGINLFLVAVHELGHSLGLDHSSDPNAVMFPIYTYVDPNTFHLSADDIHAIQSLYGSPENFQFPSKTNNPEAPYCDPDFHFDAATRVGNGIFYFKDSFFWMQIPGNPNATIGLISYLWPNFTSGVQAAYDMEDGQHVFLFKDDKYWLLSNLKPQPGYPKSIHSLGFPESVKKVEAAVYNPLLHKTYFFEDQVYWRYDEKKQSMDPGYPKSTIHHFQGIGPAIDAVFYYNRHFYFYQGHIIIEYNIPTKRIIGVLNRNATFTC</sequence>
<keyword evidence="4" id="KW-0645">Protease</keyword>
<feature type="chain" id="PRO_5046655756" description="Peptidase metallopeptidase domain-containing protein" evidence="13">
    <location>
        <begin position="20"/>
        <end position="464"/>
    </location>
</feature>
<dbReference type="EMBL" id="OY882866">
    <property type="protein sequence ID" value="CAK6448832.1"/>
    <property type="molecule type" value="Genomic_DNA"/>
</dbReference>
<evidence type="ECO:0000256" key="11">
    <source>
        <dbReference type="ARBA" id="ARBA00023145"/>
    </source>
</evidence>
<feature type="domain" description="Peptidase metallopeptidase" evidence="14">
    <location>
        <begin position="100"/>
        <end position="259"/>
    </location>
</feature>
<dbReference type="InterPro" id="IPR024079">
    <property type="entry name" value="MetalloPept_cat_dom_sf"/>
</dbReference>
<dbReference type="Pfam" id="PF00413">
    <property type="entry name" value="Peptidase_M10"/>
    <property type="match status" value="1"/>
</dbReference>
<keyword evidence="16" id="KW-1185">Reference proteome</keyword>
<dbReference type="InterPro" id="IPR036365">
    <property type="entry name" value="PGBD-like_sf"/>
</dbReference>
<dbReference type="InterPro" id="IPR018487">
    <property type="entry name" value="Hemopexin-like_repeat"/>
</dbReference>
<dbReference type="CDD" id="cd00094">
    <property type="entry name" value="HX"/>
    <property type="match status" value="1"/>
</dbReference>
<evidence type="ECO:0000256" key="2">
    <source>
        <dbReference type="ARBA" id="ARBA00001947"/>
    </source>
</evidence>
<keyword evidence="8" id="KW-0862">Zinc</keyword>
<evidence type="ECO:0000259" key="14">
    <source>
        <dbReference type="SMART" id="SM00235"/>
    </source>
</evidence>
<dbReference type="InterPro" id="IPR006026">
    <property type="entry name" value="Peptidase_Metallo"/>
</dbReference>
<evidence type="ECO:0000256" key="13">
    <source>
        <dbReference type="SAM" id="SignalP"/>
    </source>
</evidence>
<name>A0ABP0AEA9_PIPNA</name>
<dbReference type="CDD" id="cd04278">
    <property type="entry name" value="ZnMc_MMP"/>
    <property type="match status" value="1"/>
</dbReference>
<organism evidence="15 16">
    <name type="scientific">Pipistrellus nathusii</name>
    <name type="common">Nathusius' pipistrelle</name>
    <dbReference type="NCBI Taxonomy" id="59473"/>
    <lineage>
        <taxon>Eukaryota</taxon>
        <taxon>Metazoa</taxon>
        <taxon>Chordata</taxon>
        <taxon>Craniata</taxon>
        <taxon>Vertebrata</taxon>
        <taxon>Euteleostomi</taxon>
        <taxon>Mammalia</taxon>
        <taxon>Eutheria</taxon>
        <taxon>Laurasiatheria</taxon>
        <taxon>Chiroptera</taxon>
        <taxon>Yangochiroptera</taxon>
        <taxon>Vespertilionidae</taxon>
        <taxon>Pipistrellus</taxon>
    </lineage>
</organism>
<evidence type="ECO:0000256" key="10">
    <source>
        <dbReference type="ARBA" id="ARBA00023049"/>
    </source>
</evidence>
<dbReference type="SMART" id="SM00120">
    <property type="entry name" value="HX"/>
    <property type="match status" value="4"/>
</dbReference>
<keyword evidence="10" id="KW-0482">Metalloprotease</keyword>
<comment type="similarity">
    <text evidence="3">Belongs to the peptidase M10A family.</text>
</comment>
<dbReference type="InterPro" id="IPR000585">
    <property type="entry name" value="Hemopexin-like_dom"/>
</dbReference>
<dbReference type="InterPro" id="IPR036375">
    <property type="entry name" value="Hemopexin-like_dom_sf"/>
</dbReference>
<keyword evidence="13" id="KW-0732">Signal</keyword>
<evidence type="ECO:0000256" key="9">
    <source>
        <dbReference type="ARBA" id="ARBA00022837"/>
    </source>
</evidence>
<accession>A0ABP0AEA9</accession>
<evidence type="ECO:0000256" key="7">
    <source>
        <dbReference type="ARBA" id="ARBA00022801"/>
    </source>
</evidence>
<dbReference type="PRINTS" id="PR00138">
    <property type="entry name" value="MATRIXIN"/>
</dbReference>
<evidence type="ECO:0000256" key="12">
    <source>
        <dbReference type="PROSITE-ProRule" id="PRU01011"/>
    </source>
</evidence>
<protein>
    <recommendedName>
        <fullName evidence="14">Peptidase metallopeptidase domain-containing protein</fullName>
    </recommendedName>
</protein>
<evidence type="ECO:0000313" key="16">
    <source>
        <dbReference type="Proteomes" id="UP001314169"/>
    </source>
</evidence>
<dbReference type="InterPro" id="IPR002477">
    <property type="entry name" value="Peptidoglycan-bd-like"/>
</dbReference>
<keyword evidence="6" id="KW-0677">Repeat</keyword>
<evidence type="ECO:0000256" key="1">
    <source>
        <dbReference type="ARBA" id="ARBA00001913"/>
    </source>
</evidence>
<evidence type="ECO:0000256" key="3">
    <source>
        <dbReference type="ARBA" id="ARBA00010370"/>
    </source>
</evidence>
<gene>
    <name evidence="15" type="ORF">MPIPNATIZW_LOCUS17138</name>
</gene>
<dbReference type="InterPro" id="IPR021190">
    <property type="entry name" value="Pept_M10A"/>
</dbReference>
<dbReference type="Gene3D" id="2.110.10.10">
    <property type="entry name" value="Hemopexin-like domain"/>
    <property type="match status" value="1"/>
</dbReference>
<feature type="signal peptide" evidence="13">
    <location>
        <begin position="1"/>
        <end position="19"/>
    </location>
</feature>
<dbReference type="Pfam" id="PF00045">
    <property type="entry name" value="Hemopexin"/>
    <property type="match status" value="2"/>
</dbReference>
<evidence type="ECO:0000256" key="5">
    <source>
        <dbReference type="ARBA" id="ARBA00022723"/>
    </source>
</evidence>
<dbReference type="Pfam" id="PF01471">
    <property type="entry name" value="PG_binding_1"/>
    <property type="match status" value="1"/>
</dbReference>
<dbReference type="Proteomes" id="UP001314169">
    <property type="component" value="Chromosome 9"/>
</dbReference>
<evidence type="ECO:0000313" key="15">
    <source>
        <dbReference type="EMBL" id="CAK6448832.1"/>
    </source>
</evidence>
<keyword evidence="11" id="KW-0865">Zymogen</keyword>
<proteinExistence type="inferred from homology"/>
<dbReference type="SUPFAM" id="SSF50923">
    <property type="entry name" value="Hemopexin-like domain"/>
    <property type="match status" value="1"/>
</dbReference>
<evidence type="ECO:0000256" key="6">
    <source>
        <dbReference type="ARBA" id="ARBA00022737"/>
    </source>
</evidence>
<reference evidence="15" key="1">
    <citation type="submission" date="2023-12" db="EMBL/GenBank/DDBJ databases">
        <authorList>
            <person name="Brown T."/>
        </authorList>
    </citation>
    <scope>NUCLEOTIDE SEQUENCE</scope>
</reference>
<dbReference type="PIRSF" id="PIRSF001191">
    <property type="entry name" value="Peptidase_M10A_matrix"/>
    <property type="match status" value="1"/>
</dbReference>
<feature type="repeat" description="Hemopexin" evidence="12">
    <location>
        <begin position="372"/>
        <end position="420"/>
    </location>
</feature>
<dbReference type="PANTHER" id="PTHR10201">
    <property type="entry name" value="MATRIX METALLOPROTEINASE"/>
    <property type="match status" value="1"/>
</dbReference>
<keyword evidence="7" id="KW-0378">Hydrolase</keyword>
<dbReference type="InterPro" id="IPR001818">
    <property type="entry name" value="Pept_M10_metallopeptidase"/>
</dbReference>
<evidence type="ECO:0000256" key="4">
    <source>
        <dbReference type="ARBA" id="ARBA00022670"/>
    </source>
</evidence>
<comment type="cofactor">
    <cofactor evidence="2">
        <name>Zn(2+)</name>
        <dbReference type="ChEBI" id="CHEBI:29105"/>
    </cofactor>
</comment>
<dbReference type="Gene3D" id="3.40.390.10">
    <property type="entry name" value="Collagenase (Catalytic Domain)"/>
    <property type="match status" value="1"/>
</dbReference>
<comment type="cofactor">
    <cofactor evidence="1">
        <name>Ca(2+)</name>
        <dbReference type="ChEBI" id="CHEBI:29108"/>
    </cofactor>
</comment>
<evidence type="ECO:0000256" key="8">
    <source>
        <dbReference type="ARBA" id="ARBA00022833"/>
    </source>
</evidence>
<dbReference type="InterPro" id="IPR033739">
    <property type="entry name" value="M10A_MMP"/>
</dbReference>
<keyword evidence="9" id="KW-0106">Calcium</keyword>